<dbReference type="STRING" id="1121451.DESAM_21935"/>
<dbReference type="OrthoDB" id="5503248at2"/>
<evidence type="ECO:0000313" key="3">
    <source>
        <dbReference type="Proteomes" id="UP000010808"/>
    </source>
</evidence>
<name>L0RBP1_9BACT</name>
<protein>
    <recommendedName>
        <fullName evidence="1">GH64 domain-containing protein</fullName>
    </recommendedName>
</protein>
<gene>
    <name evidence="2" type="ORF">DESAM_21935</name>
</gene>
<dbReference type="EMBL" id="FO203522">
    <property type="protein sequence ID" value="CCO24208.1"/>
    <property type="molecule type" value="Genomic_DNA"/>
</dbReference>
<dbReference type="PATRIC" id="fig|1121451.3.peg.2167"/>
<dbReference type="AlphaFoldDB" id="L0RBP1"/>
<sequence>MLFNIKLAGKTMRTMLLTFIMLLISTVPASATGIPLVFKVKSGVDLSEVFITFYNCISHSSSITGTYNKGSAKGQVLDTKHSYSLSDLVGTESIATGVPAGVPAVLINNFDSGRIFISYKSGMKTFGCTQPSVEPSSNDKSLSIRYQPMELDIESGIVGKNSTPIINTNLTYIDYAAIALSLTVVNATTSITNNPLLTTVSSETLTDILGKTTKVAYTAVQPSSADRLPSSSFTRVLSPTSADESAQYSDWTNYLKTFLQGKTVKIAGLFGGVGGQPANAAGGPGAATARNQTQSYDYLVTFDATGKATMTAQAGSGDGTVAGIAAVNRGDGVGLVDITIEFADLNAATGIYGNNPAYTIVGVETTAGVQNDYYGWVVGDLLAGLSWGLPGSTVLFNSTTATNVQIGSLTSVEWWGGVKADGTGVSVPLSPVGKGYVYSKAQPAGPLNYHTYAAGLVGITGAYGFGLQDRAGQTLINFNRIQQPNAYLEVGIDTKGKSAVVASSMQASGIVVTIDEFTPKKKTSTELESTYSLGDFNAFSSVCSFNATINTNGGHATFMMDSNEIPTGSPTTLRLMKLYSNGTSMEYADYAPTGPIFSDGSWWLTDLAGNHILPSDKITLGTHYYIHFVIKDNGLYDENGALGQITDPVVLGISTSGTGCVLNPNAGFSLELASLFILGMIGIVLRKYLNKS</sequence>
<evidence type="ECO:0000313" key="2">
    <source>
        <dbReference type="EMBL" id="CCO24208.1"/>
    </source>
</evidence>
<keyword evidence="3" id="KW-1185">Reference proteome</keyword>
<dbReference type="eggNOG" id="ENOG5032HA1">
    <property type="taxonomic scope" value="Bacteria"/>
</dbReference>
<feature type="domain" description="GH64" evidence="1">
    <location>
        <begin position="87"/>
        <end position="258"/>
    </location>
</feature>
<dbReference type="InterPro" id="IPR032477">
    <property type="entry name" value="Glyco_hydro_64"/>
</dbReference>
<organism evidence="2 3">
    <name type="scientific">Maridesulfovibrio hydrothermalis AM13 = DSM 14728</name>
    <dbReference type="NCBI Taxonomy" id="1121451"/>
    <lineage>
        <taxon>Bacteria</taxon>
        <taxon>Pseudomonadati</taxon>
        <taxon>Thermodesulfobacteriota</taxon>
        <taxon>Desulfovibrionia</taxon>
        <taxon>Desulfovibrionales</taxon>
        <taxon>Desulfovibrionaceae</taxon>
        <taxon>Maridesulfovibrio</taxon>
    </lineage>
</organism>
<evidence type="ECO:0000259" key="1">
    <source>
        <dbReference type="Pfam" id="PF16483"/>
    </source>
</evidence>
<dbReference type="Gene3D" id="2.60.110.10">
    <property type="entry name" value="Thaumatin"/>
    <property type="match status" value="1"/>
</dbReference>
<dbReference type="Proteomes" id="UP000010808">
    <property type="component" value="Chromosome"/>
</dbReference>
<reference evidence="2 3" key="1">
    <citation type="submission" date="2012-10" db="EMBL/GenBank/DDBJ databases">
        <authorList>
            <person name="Genoscope - CEA"/>
        </authorList>
    </citation>
    <scope>NUCLEOTIDE SEQUENCE [LARGE SCALE GENOMIC DNA]</scope>
    <source>
        <strain evidence="3">AM13 / DSM 14728</strain>
    </source>
</reference>
<proteinExistence type="predicted"/>
<dbReference type="HOGENOM" id="CLU_397795_0_0_7"/>
<accession>L0RBP1</accession>
<dbReference type="Pfam" id="PF16483">
    <property type="entry name" value="Glyco_hydro_64"/>
    <property type="match status" value="1"/>
</dbReference>
<dbReference type="InterPro" id="IPR037176">
    <property type="entry name" value="Osmotin/thaumatin-like_sf"/>
</dbReference>
<dbReference type="KEGG" id="dhy:DESAM_21935"/>